<keyword evidence="1" id="KW-0813">Transport</keyword>
<evidence type="ECO:0000313" key="1">
    <source>
        <dbReference type="EMBL" id="EIA39150.1"/>
    </source>
</evidence>
<dbReference type="InterPro" id="IPR027417">
    <property type="entry name" value="P-loop_NTPase"/>
</dbReference>
<reference evidence="1 2" key="1">
    <citation type="journal article" date="2012" name="J. Bacteriol.">
        <title>Draft genome sequence of Thermus sp. strain RL, isolated from a hot water spring located atop the Himalayan ranges at Manikaran, India.</title>
        <authorList>
            <person name="Dwivedi V."/>
            <person name="Sangwan N."/>
            <person name="Nigam A."/>
            <person name="Garg N."/>
            <person name="Niharika N."/>
            <person name="Khurana P."/>
            <person name="Khurana J.P."/>
            <person name="Lal R."/>
        </authorList>
    </citation>
    <scope>NUCLEOTIDE SEQUENCE [LARGE SCALE GENOMIC DNA]</scope>
    <source>
        <strain evidence="1 2">RL</strain>
    </source>
</reference>
<dbReference type="GO" id="GO:0005524">
    <property type="term" value="F:ATP binding"/>
    <property type="evidence" value="ECO:0007669"/>
    <property type="project" value="UniProtKB-KW"/>
</dbReference>
<accession>H7GGI8</accession>
<comment type="caution">
    <text evidence="1">The sequence shown here is derived from an EMBL/GenBank/DDBJ whole genome shotgun (WGS) entry which is preliminary data.</text>
</comment>
<keyword evidence="1" id="KW-0067">ATP-binding</keyword>
<name>H7GGI8_9DEIN</name>
<dbReference type="Proteomes" id="UP000053186">
    <property type="component" value="Unassembled WGS sequence"/>
</dbReference>
<sequence length="49" mass="5214">MLLVSADLSEVLSLADRILVMYGGRIVGELTPEEATEERLGLLMAGIPA</sequence>
<dbReference type="AlphaFoldDB" id="H7GGI8"/>
<keyword evidence="2" id="KW-1185">Reference proteome</keyword>
<dbReference type="PATRIC" id="fig|456163.3.peg.1296"/>
<gene>
    <name evidence="1" type="ORF">RLTM_06596</name>
</gene>
<dbReference type="SUPFAM" id="SSF52540">
    <property type="entry name" value="P-loop containing nucleoside triphosphate hydrolases"/>
    <property type="match status" value="1"/>
</dbReference>
<dbReference type="EMBL" id="AIJQ01000009">
    <property type="protein sequence ID" value="EIA39150.1"/>
    <property type="molecule type" value="Genomic_DNA"/>
</dbReference>
<dbReference type="Gene3D" id="3.40.50.300">
    <property type="entry name" value="P-loop containing nucleotide triphosphate hydrolases"/>
    <property type="match status" value="1"/>
</dbReference>
<protein>
    <submittedName>
        <fullName evidence="1">Sugar transport ATP-binding protein</fullName>
    </submittedName>
</protein>
<organism evidence="1 2">
    <name type="scientific">Thermus parvatiensis</name>
    <dbReference type="NCBI Taxonomy" id="456163"/>
    <lineage>
        <taxon>Bacteria</taxon>
        <taxon>Thermotogati</taxon>
        <taxon>Deinococcota</taxon>
        <taxon>Deinococci</taxon>
        <taxon>Thermales</taxon>
        <taxon>Thermaceae</taxon>
        <taxon>Thermus</taxon>
    </lineage>
</organism>
<proteinExistence type="predicted"/>
<keyword evidence="1" id="KW-0547">Nucleotide-binding</keyword>
<evidence type="ECO:0000313" key="2">
    <source>
        <dbReference type="Proteomes" id="UP000053186"/>
    </source>
</evidence>
<keyword evidence="1" id="KW-0762">Sugar transport</keyword>